<dbReference type="Proteomes" id="UP001575181">
    <property type="component" value="Unassembled WGS sequence"/>
</dbReference>
<evidence type="ECO:0000256" key="1">
    <source>
        <dbReference type="SAM" id="MobiDB-lite"/>
    </source>
</evidence>
<proteinExistence type="predicted"/>
<gene>
    <name evidence="3" type="ORF">ACERLL_04330</name>
</gene>
<name>A0ABV4TRS7_9GAMM</name>
<keyword evidence="2" id="KW-0732">Signal</keyword>
<dbReference type="PANTHER" id="PTHR41247">
    <property type="entry name" value="HTH-TYPE TRANSCRIPTIONAL REPRESSOR YCNK"/>
    <property type="match status" value="1"/>
</dbReference>
<dbReference type="Pfam" id="PF05573">
    <property type="entry name" value="NosL"/>
    <property type="match status" value="1"/>
</dbReference>
<feature type="region of interest" description="Disordered" evidence="1">
    <location>
        <begin position="165"/>
        <end position="188"/>
    </location>
</feature>
<evidence type="ECO:0000313" key="3">
    <source>
        <dbReference type="EMBL" id="MFA9460045.1"/>
    </source>
</evidence>
<dbReference type="Gene3D" id="3.30.70.2060">
    <property type="match status" value="1"/>
</dbReference>
<dbReference type="InterPro" id="IPR008719">
    <property type="entry name" value="N2O_reductase_NosL"/>
</dbReference>
<feature type="signal peptide" evidence="2">
    <location>
        <begin position="1"/>
        <end position="26"/>
    </location>
</feature>
<comment type="caution">
    <text evidence="3">The sequence shown here is derived from an EMBL/GenBank/DDBJ whole genome shotgun (WGS) entry which is preliminary data.</text>
</comment>
<dbReference type="EMBL" id="JBGUAW010000002">
    <property type="protein sequence ID" value="MFA9460045.1"/>
    <property type="molecule type" value="Genomic_DNA"/>
</dbReference>
<sequence>MTRNLFAALSVALLLLACSGGGQRTAAPDPEAPDRSAACAVCGMTVVDYPGPKAQLFLKGKSEPRHFCSTRDFFAYLLEGDSPRAHRIRALYVNDMGVTPWDRPNKTDPAWIPAREAFYVVGSDRRGAMGPTLASFAGRSAAEAFRADHGGEIRRFEDIDRALVADLPGGGSGEGHGADMPGSSAAHP</sequence>
<keyword evidence="4" id="KW-1185">Reference proteome</keyword>
<reference evidence="3 4" key="1">
    <citation type="submission" date="2024-08" db="EMBL/GenBank/DDBJ databases">
        <title>Whole-genome sequencing of halo(alkali)philic microorganisms from hypersaline lakes.</title>
        <authorList>
            <person name="Sorokin D.Y."/>
            <person name="Merkel A.Y."/>
            <person name="Messina E."/>
            <person name="Yakimov M."/>
        </authorList>
    </citation>
    <scope>NUCLEOTIDE SEQUENCE [LARGE SCALE GENOMIC DNA]</scope>
    <source>
        <strain evidence="3 4">Cl-TMA</strain>
    </source>
</reference>
<organism evidence="3 4">
    <name type="scientific">Thiohalorhabdus methylotrophus</name>
    <dbReference type="NCBI Taxonomy" id="3242694"/>
    <lineage>
        <taxon>Bacteria</taxon>
        <taxon>Pseudomonadati</taxon>
        <taxon>Pseudomonadota</taxon>
        <taxon>Gammaproteobacteria</taxon>
        <taxon>Thiohalorhabdales</taxon>
        <taxon>Thiohalorhabdaceae</taxon>
        <taxon>Thiohalorhabdus</taxon>
    </lineage>
</organism>
<protein>
    <submittedName>
        <fullName evidence="3">Nitrous oxide reductase accessory protein NosL</fullName>
    </submittedName>
</protein>
<feature type="chain" id="PRO_5045454651" evidence="2">
    <location>
        <begin position="27"/>
        <end position="188"/>
    </location>
</feature>
<dbReference type="SUPFAM" id="SSF160387">
    <property type="entry name" value="NosL/MerB-like"/>
    <property type="match status" value="1"/>
</dbReference>
<dbReference type="PROSITE" id="PS51257">
    <property type="entry name" value="PROKAR_LIPOPROTEIN"/>
    <property type="match status" value="1"/>
</dbReference>
<dbReference type="Gene3D" id="3.30.70.2050">
    <property type="match status" value="1"/>
</dbReference>
<evidence type="ECO:0000256" key="2">
    <source>
        <dbReference type="SAM" id="SignalP"/>
    </source>
</evidence>
<dbReference type="RefSeq" id="WP_373654820.1">
    <property type="nucleotide sequence ID" value="NZ_JBGUAW010000002.1"/>
</dbReference>
<evidence type="ECO:0000313" key="4">
    <source>
        <dbReference type="Proteomes" id="UP001575181"/>
    </source>
</evidence>
<dbReference type="PANTHER" id="PTHR41247:SF1">
    <property type="entry name" value="HTH-TYPE TRANSCRIPTIONAL REPRESSOR YCNK"/>
    <property type="match status" value="1"/>
</dbReference>
<accession>A0ABV4TRS7</accession>